<protein>
    <submittedName>
        <fullName evidence="1">Uncharacterized protein</fullName>
    </submittedName>
</protein>
<dbReference type="OrthoDB" id="3880401at2759"/>
<accession>A0A0D1XMW8</accession>
<dbReference type="GeneID" id="27312735"/>
<reference evidence="1 2" key="1">
    <citation type="submission" date="2015-01" db="EMBL/GenBank/DDBJ databases">
        <title>The Genome Sequence of Ochroconis gallopava CBS43764.</title>
        <authorList>
            <consortium name="The Broad Institute Genomics Platform"/>
            <person name="Cuomo C."/>
            <person name="de Hoog S."/>
            <person name="Gorbushina A."/>
            <person name="Stielow B."/>
            <person name="Teixiera M."/>
            <person name="Abouelleil A."/>
            <person name="Chapman S.B."/>
            <person name="Priest M."/>
            <person name="Young S.K."/>
            <person name="Wortman J."/>
            <person name="Nusbaum C."/>
            <person name="Birren B."/>
        </authorList>
    </citation>
    <scope>NUCLEOTIDE SEQUENCE [LARGE SCALE GENOMIC DNA]</scope>
    <source>
        <strain evidence="1 2">CBS 43764</strain>
    </source>
</reference>
<dbReference type="Proteomes" id="UP000053259">
    <property type="component" value="Unassembled WGS sequence"/>
</dbReference>
<evidence type="ECO:0000313" key="1">
    <source>
        <dbReference type="EMBL" id="KIW03921.1"/>
    </source>
</evidence>
<organism evidence="1 2">
    <name type="scientific">Verruconis gallopava</name>
    <dbReference type="NCBI Taxonomy" id="253628"/>
    <lineage>
        <taxon>Eukaryota</taxon>
        <taxon>Fungi</taxon>
        <taxon>Dikarya</taxon>
        <taxon>Ascomycota</taxon>
        <taxon>Pezizomycotina</taxon>
        <taxon>Dothideomycetes</taxon>
        <taxon>Pleosporomycetidae</taxon>
        <taxon>Venturiales</taxon>
        <taxon>Sympoventuriaceae</taxon>
        <taxon>Verruconis</taxon>
    </lineage>
</organism>
<dbReference type="AlphaFoldDB" id="A0A0D1XMW8"/>
<dbReference type="HOGENOM" id="CLU_082183_1_0_1"/>
<dbReference type="EMBL" id="KN847542">
    <property type="protein sequence ID" value="KIW03921.1"/>
    <property type="molecule type" value="Genomic_DNA"/>
</dbReference>
<evidence type="ECO:0000313" key="2">
    <source>
        <dbReference type="Proteomes" id="UP000053259"/>
    </source>
</evidence>
<gene>
    <name evidence="1" type="ORF">PV09_04762</name>
</gene>
<sequence length="203" mass="22534">MADNASLFVVKRTFYDEKPHGLEPEYKIALPATFVDLKAAKAFAKEVLKQEGYDVDLLPVYEVNNDPSNWKHGDGVIVYAKGPEGELLEVSIDTIANTSGLKAEEQTGRLPKPLFHVVQTIVDYNEDRSGAKRTCMVEATFDTEKAAIEYGLTVLLDEDTTKSDFVQYEEYKDGNQSGFGQDIIVHAIKEGGQNFFVSVLSES</sequence>
<keyword evidence="2" id="KW-1185">Reference proteome</keyword>
<dbReference type="VEuPathDB" id="FungiDB:PV09_04762"/>
<dbReference type="RefSeq" id="XP_016213790.1">
    <property type="nucleotide sequence ID" value="XM_016358172.1"/>
</dbReference>
<name>A0A0D1XMW8_9PEZI</name>
<dbReference type="InParanoid" id="A0A0D1XMW8"/>
<proteinExistence type="predicted"/>